<proteinExistence type="predicted"/>
<evidence type="ECO:0000313" key="3">
    <source>
        <dbReference type="Proteomes" id="UP000617979"/>
    </source>
</evidence>
<dbReference type="Proteomes" id="UP000617979">
    <property type="component" value="Unassembled WGS sequence"/>
</dbReference>
<dbReference type="RefSeq" id="WP_188433709.1">
    <property type="nucleotide sequence ID" value="NZ_BMEX01000029.1"/>
</dbReference>
<dbReference type="SUPFAM" id="SSF56281">
    <property type="entry name" value="Metallo-hydrolase/oxidoreductase"/>
    <property type="match status" value="1"/>
</dbReference>
<dbReference type="EMBL" id="BMEX01000029">
    <property type="protein sequence ID" value="GGA58249.1"/>
    <property type="molecule type" value="Genomic_DNA"/>
</dbReference>
<dbReference type="Pfam" id="PF12706">
    <property type="entry name" value="Lactamase_B_2"/>
    <property type="match status" value="1"/>
</dbReference>
<evidence type="ECO:0000259" key="1">
    <source>
        <dbReference type="Pfam" id="PF12706"/>
    </source>
</evidence>
<dbReference type="CDD" id="cd16279">
    <property type="entry name" value="metallo-hydrolase-like_MBL-fold"/>
    <property type="match status" value="1"/>
</dbReference>
<keyword evidence="3" id="KW-1185">Reference proteome</keyword>
<accession>A0ABQ1H480</accession>
<evidence type="ECO:0000313" key="2">
    <source>
        <dbReference type="EMBL" id="GGA58249.1"/>
    </source>
</evidence>
<sequence length="256" mass="29522">MLHLTFWGTSDAQGVPRLLCNCSVCKKAQQKNLRNRCSLLVKSSKSNLLIDVSPDFRTQFLKYADGKVPCNVLITHAHNDHIGGLGDLADLCFWQNVNTGITSPPEMIGILRQRYPYLIKRRGIHFIASHISKLDDWNISFHKVNHGFNGYAYGIKFERKGFVWSYIPDIFRATEDQLNPFLLSDLIIIGTSFWKEEADIKKRSIYDVEEVLTLKEKYQIPRMILTHLSHDIDIPKHEKRLPEGVQFAYDGFELTI</sequence>
<gene>
    <name evidence="2" type="ORF">GCM10007416_34310</name>
</gene>
<name>A0ABQ1H480_9BACL</name>
<protein>
    <submittedName>
        <fullName evidence="2">Hydrolase</fullName>
    </submittedName>
</protein>
<comment type="caution">
    <text evidence="2">The sequence shown here is derived from an EMBL/GenBank/DDBJ whole genome shotgun (WGS) entry which is preliminary data.</text>
</comment>
<reference evidence="3" key="1">
    <citation type="journal article" date="2019" name="Int. J. Syst. Evol. Microbiol.">
        <title>The Global Catalogue of Microorganisms (GCM) 10K type strain sequencing project: providing services to taxonomists for standard genome sequencing and annotation.</title>
        <authorList>
            <consortium name="The Broad Institute Genomics Platform"/>
            <consortium name="The Broad Institute Genome Sequencing Center for Infectious Disease"/>
            <person name="Wu L."/>
            <person name="Ma J."/>
        </authorList>
    </citation>
    <scope>NUCLEOTIDE SEQUENCE [LARGE SCALE GENOMIC DNA]</scope>
    <source>
        <strain evidence="3">CGMCC 1.12404</strain>
    </source>
</reference>
<dbReference type="PANTHER" id="PTHR42663">
    <property type="entry name" value="HYDROLASE C777.06C-RELATED-RELATED"/>
    <property type="match status" value="1"/>
</dbReference>
<organism evidence="2 3">
    <name type="scientific">Kroppenstedtia guangzhouensis</name>
    <dbReference type="NCBI Taxonomy" id="1274356"/>
    <lineage>
        <taxon>Bacteria</taxon>
        <taxon>Bacillati</taxon>
        <taxon>Bacillota</taxon>
        <taxon>Bacilli</taxon>
        <taxon>Bacillales</taxon>
        <taxon>Thermoactinomycetaceae</taxon>
        <taxon>Kroppenstedtia</taxon>
    </lineage>
</organism>
<keyword evidence="2" id="KW-0378">Hydrolase</keyword>
<dbReference type="InterPro" id="IPR036866">
    <property type="entry name" value="RibonucZ/Hydroxyglut_hydro"/>
</dbReference>
<feature type="domain" description="Metallo-beta-lactamase" evidence="1">
    <location>
        <begin position="47"/>
        <end position="227"/>
    </location>
</feature>
<dbReference type="InterPro" id="IPR001279">
    <property type="entry name" value="Metallo-B-lactamas"/>
</dbReference>
<dbReference type="PANTHER" id="PTHR42663:SF6">
    <property type="entry name" value="HYDROLASE C777.06C-RELATED"/>
    <property type="match status" value="1"/>
</dbReference>
<dbReference type="Gene3D" id="3.60.15.10">
    <property type="entry name" value="Ribonuclease Z/Hydroxyacylglutathione hydrolase-like"/>
    <property type="match status" value="1"/>
</dbReference>
<dbReference type="GO" id="GO:0016787">
    <property type="term" value="F:hydrolase activity"/>
    <property type="evidence" value="ECO:0007669"/>
    <property type="project" value="UniProtKB-KW"/>
</dbReference>